<sequence length="68" mass="7579">MDLFLPGLNASTVQAPSLNKVIYGSLEALLLLYTYLYIFILSSPLIAIHELSKIDKTPSVRSVNSRIR</sequence>
<protein>
    <submittedName>
        <fullName evidence="2">Uncharacterized protein</fullName>
    </submittedName>
</protein>
<accession>A0A9P4S317</accession>
<dbReference type="EMBL" id="MU006115">
    <property type="protein sequence ID" value="KAF2834760.1"/>
    <property type="molecule type" value="Genomic_DNA"/>
</dbReference>
<name>A0A9P4S317_9PEZI</name>
<keyword evidence="1" id="KW-0472">Membrane</keyword>
<evidence type="ECO:0000313" key="3">
    <source>
        <dbReference type="Proteomes" id="UP000799429"/>
    </source>
</evidence>
<dbReference type="Proteomes" id="UP000799429">
    <property type="component" value="Unassembled WGS sequence"/>
</dbReference>
<feature type="transmembrane region" description="Helical" evidence="1">
    <location>
        <begin position="28"/>
        <end position="48"/>
    </location>
</feature>
<evidence type="ECO:0000313" key="2">
    <source>
        <dbReference type="EMBL" id="KAF2834760.1"/>
    </source>
</evidence>
<reference evidence="2" key="1">
    <citation type="journal article" date="2020" name="Stud. Mycol.">
        <title>101 Dothideomycetes genomes: a test case for predicting lifestyles and emergence of pathogens.</title>
        <authorList>
            <person name="Haridas S."/>
            <person name="Albert R."/>
            <person name="Binder M."/>
            <person name="Bloem J."/>
            <person name="Labutti K."/>
            <person name="Salamov A."/>
            <person name="Andreopoulos B."/>
            <person name="Baker S."/>
            <person name="Barry K."/>
            <person name="Bills G."/>
            <person name="Bluhm B."/>
            <person name="Cannon C."/>
            <person name="Castanera R."/>
            <person name="Culley D."/>
            <person name="Daum C."/>
            <person name="Ezra D."/>
            <person name="Gonzalez J."/>
            <person name="Henrissat B."/>
            <person name="Kuo A."/>
            <person name="Liang C."/>
            <person name="Lipzen A."/>
            <person name="Lutzoni F."/>
            <person name="Magnuson J."/>
            <person name="Mondo S."/>
            <person name="Nolan M."/>
            <person name="Ohm R."/>
            <person name="Pangilinan J."/>
            <person name="Park H.-J."/>
            <person name="Ramirez L."/>
            <person name="Alfaro M."/>
            <person name="Sun H."/>
            <person name="Tritt A."/>
            <person name="Yoshinaga Y."/>
            <person name="Zwiers L.-H."/>
            <person name="Turgeon B."/>
            <person name="Goodwin S."/>
            <person name="Spatafora J."/>
            <person name="Crous P."/>
            <person name="Grigoriev I."/>
        </authorList>
    </citation>
    <scope>NUCLEOTIDE SEQUENCE</scope>
    <source>
        <strain evidence="2">CBS 101060</strain>
    </source>
</reference>
<gene>
    <name evidence="2" type="ORF">M501DRAFT_1000013</name>
</gene>
<keyword evidence="3" id="KW-1185">Reference proteome</keyword>
<evidence type="ECO:0000256" key="1">
    <source>
        <dbReference type="SAM" id="Phobius"/>
    </source>
</evidence>
<comment type="caution">
    <text evidence="2">The sequence shown here is derived from an EMBL/GenBank/DDBJ whole genome shotgun (WGS) entry which is preliminary data.</text>
</comment>
<dbReference type="AlphaFoldDB" id="A0A9P4S317"/>
<keyword evidence="1" id="KW-1133">Transmembrane helix</keyword>
<proteinExistence type="predicted"/>
<keyword evidence="1" id="KW-0812">Transmembrane</keyword>
<organism evidence="2 3">
    <name type="scientific">Patellaria atrata CBS 101060</name>
    <dbReference type="NCBI Taxonomy" id="1346257"/>
    <lineage>
        <taxon>Eukaryota</taxon>
        <taxon>Fungi</taxon>
        <taxon>Dikarya</taxon>
        <taxon>Ascomycota</taxon>
        <taxon>Pezizomycotina</taxon>
        <taxon>Dothideomycetes</taxon>
        <taxon>Dothideomycetes incertae sedis</taxon>
        <taxon>Patellariales</taxon>
        <taxon>Patellariaceae</taxon>
        <taxon>Patellaria</taxon>
    </lineage>
</organism>